<keyword evidence="4 7" id="KW-0812">Transmembrane</keyword>
<evidence type="ECO:0000256" key="2">
    <source>
        <dbReference type="ARBA" id="ARBA00022448"/>
    </source>
</evidence>
<dbReference type="OrthoDB" id="9790107at2"/>
<dbReference type="SUPFAM" id="SSF161098">
    <property type="entry name" value="MetI-like"/>
    <property type="match status" value="1"/>
</dbReference>
<gene>
    <name evidence="9" type="ORF">BWR60_04875</name>
</gene>
<keyword evidence="3" id="KW-1003">Cell membrane</keyword>
<keyword evidence="10" id="KW-1185">Reference proteome</keyword>
<evidence type="ECO:0000256" key="5">
    <source>
        <dbReference type="ARBA" id="ARBA00022989"/>
    </source>
</evidence>
<reference evidence="10" key="1">
    <citation type="submission" date="2017-05" db="EMBL/GenBank/DDBJ databases">
        <authorList>
            <person name="Macchi M."/>
            <person name="Festa S."/>
            <person name="Coppotelli B.M."/>
            <person name="Morelli I.S."/>
        </authorList>
    </citation>
    <scope>NUCLEOTIDE SEQUENCE [LARGE SCALE GENOMIC DNA]</scope>
    <source>
        <strain evidence="10">I</strain>
    </source>
</reference>
<dbReference type="EMBL" id="NHON01000006">
    <property type="protein sequence ID" value="OWJ68239.1"/>
    <property type="molecule type" value="Genomic_DNA"/>
</dbReference>
<dbReference type="AlphaFoldDB" id="A0A211ZSN3"/>
<dbReference type="PROSITE" id="PS50928">
    <property type="entry name" value="ABC_TM1"/>
    <property type="match status" value="1"/>
</dbReference>
<keyword evidence="2 7" id="KW-0813">Transport</keyword>
<dbReference type="Pfam" id="PF00528">
    <property type="entry name" value="BPD_transp_1"/>
    <property type="match status" value="1"/>
</dbReference>
<evidence type="ECO:0000259" key="8">
    <source>
        <dbReference type="PROSITE" id="PS50928"/>
    </source>
</evidence>
<feature type="transmembrane region" description="Helical" evidence="7">
    <location>
        <begin position="12"/>
        <end position="37"/>
    </location>
</feature>
<feature type="transmembrane region" description="Helical" evidence="7">
    <location>
        <begin position="76"/>
        <end position="100"/>
    </location>
</feature>
<dbReference type="GO" id="GO:0055085">
    <property type="term" value="P:transmembrane transport"/>
    <property type="evidence" value="ECO:0007669"/>
    <property type="project" value="InterPro"/>
</dbReference>
<sequence length="283" mass="30773">MNVVGRSPLGRLAGGTGFYLGIGAYLLFALFPLYWLVKISVTPTQLLFSEGITFWPSEWTLANFGSVLTASNFPRYFLNSVIVSIATAAVVTVCASASGYAFSRFRFKAKPVVMFVLLLTQTFPLVMIIPPVYRLMAPLGLTNNLMGLIVIYSAFNVAFATFLMQSFFDAIPKDLEEAAMIDGCNRFQALRRVILPLTLPGMGATLGFVFTAAWSELLFALMLINSDSQKTFAVGLLTFVAKFGVDWGQMTAASVLALIPVCIFFAVIQRYLVQGLTAGAVKG</sequence>
<evidence type="ECO:0000256" key="3">
    <source>
        <dbReference type="ARBA" id="ARBA00022475"/>
    </source>
</evidence>
<dbReference type="RefSeq" id="WP_088149889.1">
    <property type="nucleotide sequence ID" value="NZ_NHON01000006.1"/>
</dbReference>
<feature type="transmembrane region" description="Helical" evidence="7">
    <location>
        <begin position="193"/>
        <end position="214"/>
    </location>
</feature>
<evidence type="ECO:0000313" key="10">
    <source>
        <dbReference type="Proteomes" id="UP000196655"/>
    </source>
</evidence>
<feature type="transmembrane region" description="Helical" evidence="7">
    <location>
        <begin position="145"/>
        <end position="164"/>
    </location>
</feature>
<organism evidence="9 10">
    <name type="scientific">Inquilinus limosus</name>
    <dbReference type="NCBI Taxonomy" id="171674"/>
    <lineage>
        <taxon>Bacteria</taxon>
        <taxon>Pseudomonadati</taxon>
        <taxon>Pseudomonadota</taxon>
        <taxon>Alphaproteobacteria</taxon>
        <taxon>Rhodospirillales</taxon>
        <taxon>Rhodospirillaceae</taxon>
        <taxon>Inquilinus</taxon>
    </lineage>
</organism>
<dbReference type="InterPro" id="IPR000515">
    <property type="entry name" value="MetI-like"/>
</dbReference>
<evidence type="ECO:0000256" key="7">
    <source>
        <dbReference type="RuleBase" id="RU363032"/>
    </source>
</evidence>
<feature type="transmembrane region" description="Helical" evidence="7">
    <location>
        <begin position="112"/>
        <end position="133"/>
    </location>
</feature>
<feature type="transmembrane region" description="Helical" evidence="7">
    <location>
        <begin position="247"/>
        <end position="268"/>
    </location>
</feature>
<proteinExistence type="inferred from homology"/>
<comment type="subcellular location">
    <subcellularLocation>
        <location evidence="1 7">Cell membrane</location>
        <topology evidence="1 7">Multi-pass membrane protein</topology>
    </subcellularLocation>
</comment>
<dbReference type="InterPro" id="IPR050901">
    <property type="entry name" value="BP-dep_ABC_trans_perm"/>
</dbReference>
<evidence type="ECO:0000256" key="4">
    <source>
        <dbReference type="ARBA" id="ARBA00022692"/>
    </source>
</evidence>
<dbReference type="Proteomes" id="UP000196655">
    <property type="component" value="Unassembled WGS sequence"/>
</dbReference>
<dbReference type="CDD" id="cd06261">
    <property type="entry name" value="TM_PBP2"/>
    <property type="match status" value="1"/>
</dbReference>
<dbReference type="STRING" id="1122125.GCA_000423185_03682"/>
<keyword evidence="5 7" id="KW-1133">Transmembrane helix</keyword>
<comment type="caution">
    <text evidence="9">The sequence shown here is derived from an EMBL/GenBank/DDBJ whole genome shotgun (WGS) entry which is preliminary data.</text>
</comment>
<protein>
    <submittedName>
        <fullName evidence="9">ABC transporter permease</fullName>
    </submittedName>
</protein>
<keyword evidence="6 7" id="KW-0472">Membrane</keyword>
<evidence type="ECO:0000256" key="1">
    <source>
        <dbReference type="ARBA" id="ARBA00004651"/>
    </source>
</evidence>
<dbReference type="PANTHER" id="PTHR32243:SF18">
    <property type="entry name" value="INNER MEMBRANE ABC TRANSPORTER PERMEASE PROTEIN YCJP"/>
    <property type="match status" value="1"/>
</dbReference>
<name>A0A211ZSN3_9PROT</name>
<feature type="domain" description="ABC transmembrane type-1" evidence="8">
    <location>
        <begin position="77"/>
        <end position="268"/>
    </location>
</feature>
<comment type="similarity">
    <text evidence="7">Belongs to the binding-protein-dependent transport system permease family.</text>
</comment>
<dbReference type="GO" id="GO:0005886">
    <property type="term" value="C:plasma membrane"/>
    <property type="evidence" value="ECO:0007669"/>
    <property type="project" value="UniProtKB-SubCell"/>
</dbReference>
<evidence type="ECO:0000256" key="6">
    <source>
        <dbReference type="ARBA" id="ARBA00023136"/>
    </source>
</evidence>
<dbReference type="PANTHER" id="PTHR32243">
    <property type="entry name" value="MALTOSE TRANSPORT SYSTEM PERMEASE-RELATED"/>
    <property type="match status" value="1"/>
</dbReference>
<evidence type="ECO:0000313" key="9">
    <source>
        <dbReference type="EMBL" id="OWJ68239.1"/>
    </source>
</evidence>
<dbReference type="InterPro" id="IPR035906">
    <property type="entry name" value="MetI-like_sf"/>
</dbReference>
<accession>A0A211ZSN3</accession>
<dbReference type="Gene3D" id="1.10.3720.10">
    <property type="entry name" value="MetI-like"/>
    <property type="match status" value="1"/>
</dbReference>